<dbReference type="PRINTS" id="PR00171">
    <property type="entry name" value="SUGRTRNSPORT"/>
</dbReference>
<reference evidence="9" key="1">
    <citation type="submission" date="2013-08" db="EMBL/GenBank/DDBJ databases">
        <authorList>
            <person name="Mendez C."/>
            <person name="Richter M."/>
            <person name="Ferrer M."/>
            <person name="Sanchez J."/>
        </authorList>
    </citation>
    <scope>NUCLEOTIDE SEQUENCE</scope>
</reference>
<evidence type="ECO:0000256" key="4">
    <source>
        <dbReference type="ARBA" id="ARBA00022692"/>
    </source>
</evidence>
<dbReference type="GO" id="GO:0022857">
    <property type="term" value="F:transmembrane transporter activity"/>
    <property type="evidence" value="ECO:0007669"/>
    <property type="project" value="InterPro"/>
</dbReference>
<dbReference type="InterPro" id="IPR050820">
    <property type="entry name" value="MFS_Sugar_Transporter"/>
</dbReference>
<keyword evidence="3" id="KW-0813">Transport</keyword>
<keyword evidence="4 7" id="KW-0812">Transmembrane</keyword>
<dbReference type="PROSITE" id="PS50850">
    <property type="entry name" value="MFS"/>
    <property type="match status" value="1"/>
</dbReference>
<comment type="caution">
    <text evidence="9">The sequence shown here is derived from an EMBL/GenBank/DDBJ whole genome shotgun (WGS) entry which is preliminary data.</text>
</comment>
<dbReference type="PROSITE" id="PS00216">
    <property type="entry name" value="SUGAR_TRANSPORT_1"/>
    <property type="match status" value="1"/>
</dbReference>
<feature type="domain" description="Major facilitator superfamily (MFS) profile" evidence="8">
    <location>
        <begin position="3"/>
        <end position="119"/>
    </location>
</feature>
<name>T0ZA81_9ZZZZ</name>
<gene>
    <name evidence="9" type="ORF">B1B_14280</name>
</gene>
<dbReference type="AlphaFoldDB" id="T0ZA81"/>
<feature type="transmembrane region" description="Helical" evidence="7">
    <location>
        <begin position="95"/>
        <end position="118"/>
    </location>
</feature>
<dbReference type="InterPro" id="IPR036259">
    <property type="entry name" value="MFS_trans_sf"/>
</dbReference>
<evidence type="ECO:0000259" key="8">
    <source>
        <dbReference type="PROSITE" id="PS50850"/>
    </source>
</evidence>
<dbReference type="Gene3D" id="1.20.1250.20">
    <property type="entry name" value="MFS general substrate transporter like domains"/>
    <property type="match status" value="1"/>
</dbReference>
<dbReference type="Pfam" id="PF00083">
    <property type="entry name" value="Sugar_tr"/>
    <property type="match status" value="1"/>
</dbReference>
<dbReference type="GO" id="GO:0016020">
    <property type="term" value="C:membrane"/>
    <property type="evidence" value="ECO:0007669"/>
    <property type="project" value="UniProtKB-SubCell"/>
</dbReference>
<feature type="transmembrane region" description="Helical" evidence="7">
    <location>
        <begin position="73"/>
        <end position="89"/>
    </location>
</feature>
<evidence type="ECO:0000256" key="1">
    <source>
        <dbReference type="ARBA" id="ARBA00004141"/>
    </source>
</evidence>
<evidence type="ECO:0000256" key="3">
    <source>
        <dbReference type="ARBA" id="ARBA00022448"/>
    </source>
</evidence>
<comment type="similarity">
    <text evidence="2">Belongs to the major facilitator superfamily. Sugar transporter (TC 2.A.1.1) family.</text>
</comment>
<sequence>MRIALVAALGGFLLGFDATVISGAVPFIREYFGLQGSAHSLELGWTVSCLDWGAMAGNLCAGPLADRLGRRTVLRLTAAVFFASSLLAADAHTFLVLILARVLGGLAVGAAILVAPMYV</sequence>
<dbReference type="InterPro" id="IPR020846">
    <property type="entry name" value="MFS_dom"/>
</dbReference>
<evidence type="ECO:0000256" key="2">
    <source>
        <dbReference type="ARBA" id="ARBA00010992"/>
    </source>
</evidence>
<dbReference type="PANTHER" id="PTHR48023">
    <property type="entry name" value="D-XYLOSE-PROTON SYMPORTER-LIKE 2"/>
    <property type="match status" value="1"/>
</dbReference>
<feature type="transmembrane region" description="Helical" evidence="7">
    <location>
        <begin position="43"/>
        <end position="61"/>
    </location>
</feature>
<dbReference type="EMBL" id="AUZY01009449">
    <property type="protein sequence ID" value="EQD41963.1"/>
    <property type="molecule type" value="Genomic_DNA"/>
</dbReference>
<dbReference type="InterPro" id="IPR005829">
    <property type="entry name" value="Sugar_transporter_CS"/>
</dbReference>
<dbReference type="InterPro" id="IPR005828">
    <property type="entry name" value="MFS_sugar_transport-like"/>
</dbReference>
<evidence type="ECO:0000256" key="6">
    <source>
        <dbReference type="ARBA" id="ARBA00023136"/>
    </source>
</evidence>
<feature type="non-terminal residue" evidence="9">
    <location>
        <position position="119"/>
    </location>
</feature>
<keyword evidence="5 7" id="KW-1133">Transmembrane helix</keyword>
<protein>
    <submittedName>
        <fullName evidence="9">General substrate transporter</fullName>
    </submittedName>
</protein>
<keyword evidence="6 7" id="KW-0472">Membrane</keyword>
<evidence type="ECO:0000256" key="5">
    <source>
        <dbReference type="ARBA" id="ARBA00022989"/>
    </source>
</evidence>
<accession>T0ZA81</accession>
<organism evidence="9">
    <name type="scientific">mine drainage metagenome</name>
    <dbReference type="NCBI Taxonomy" id="410659"/>
    <lineage>
        <taxon>unclassified sequences</taxon>
        <taxon>metagenomes</taxon>
        <taxon>ecological metagenomes</taxon>
    </lineage>
</organism>
<reference evidence="9" key="2">
    <citation type="journal article" date="2014" name="ISME J.">
        <title>Microbial stratification in low pH oxic and suboxic macroscopic growths along an acid mine drainage.</title>
        <authorList>
            <person name="Mendez-Garcia C."/>
            <person name="Mesa V."/>
            <person name="Sprenger R.R."/>
            <person name="Richter M."/>
            <person name="Diez M.S."/>
            <person name="Solano J."/>
            <person name="Bargiela R."/>
            <person name="Golyshina O.V."/>
            <person name="Manteca A."/>
            <person name="Ramos J.L."/>
            <person name="Gallego J.R."/>
            <person name="Llorente I."/>
            <person name="Martins Dos Santos V.A."/>
            <person name="Jensen O.N."/>
            <person name="Pelaez A.I."/>
            <person name="Sanchez J."/>
            <person name="Ferrer M."/>
        </authorList>
    </citation>
    <scope>NUCLEOTIDE SEQUENCE</scope>
</reference>
<dbReference type="SUPFAM" id="SSF103473">
    <property type="entry name" value="MFS general substrate transporter"/>
    <property type="match status" value="1"/>
</dbReference>
<evidence type="ECO:0000313" key="9">
    <source>
        <dbReference type="EMBL" id="EQD41963.1"/>
    </source>
</evidence>
<proteinExistence type="inferred from homology"/>
<comment type="subcellular location">
    <subcellularLocation>
        <location evidence="1">Membrane</location>
        <topology evidence="1">Multi-pass membrane protein</topology>
    </subcellularLocation>
</comment>
<dbReference type="PANTHER" id="PTHR48023:SF4">
    <property type="entry name" value="D-XYLOSE-PROTON SYMPORTER-LIKE 2"/>
    <property type="match status" value="1"/>
</dbReference>
<dbReference type="InterPro" id="IPR003663">
    <property type="entry name" value="Sugar/inositol_transpt"/>
</dbReference>
<evidence type="ECO:0000256" key="7">
    <source>
        <dbReference type="SAM" id="Phobius"/>
    </source>
</evidence>